<accession>A0A514BP72</accession>
<evidence type="ECO:0000313" key="8">
    <source>
        <dbReference type="Proteomes" id="UP000317199"/>
    </source>
</evidence>
<keyword evidence="8" id="KW-1185">Reference proteome</keyword>
<reference evidence="7 8" key="1">
    <citation type="submission" date="2019-06" db="EMBL/GenBank/DDBJ databases">
        <title>Lysobacter alkalisoli sp. nov. isolated from saline-alkali soil.</title>
        <authorList>
            <person name="Sun J.-Q."/>
            <person name="Xu L."/>
        </authorList>
    </citation>
    <scope>NUCLEOTIDE SEQUENCE [LARGE SCALE GENOMIC DNA]</scope>
    <source>
        <strain evidence="7 8">SJ-36</strain>
    </source>
</reference>
<dbReference type="InterPro" id="IPR002781">
    <property type="entry name" value="TM_pro_TauE-like"/>
</dbReference>
<dbReference type="OrthoDB" id="560496at2"/>
<keyword evidence="4 6" id="KW-1133">Transmembrane helix</keyword>
<keyword evidence="6" id="KW-1003">Cell membrane</keyword>
<feature type="transmembrane region" description="Helical" evidence="6">
    <location>
        <begin position="213"/>
        <end position="233"/>
    </location>
</feature>
<evidence type="ECO:0000256" key="5">
    <source>
        <dbReference type="ARBA" id="ARBA00023136"/>
    </source>
</evidence>
<feature type="transmembrane region" description="Helical" evidence="6">
    <location>
        <begin position="105"/>
        <end position="124"/>
    </location>
</feature>
<dbReference type="InterPro" id="IPR051598">
    <property type="entry name" value="TSUP/Inactive_protease-like"/>
</dbReference>
<organism evidence="7 8">
    <name type="scientific">Marilutibacter alkalisoli</name>
    <dbReference type="NCBI Taxonomy" id="2591633"/>
    <lineage>
        <taxon>Bacteria</taxon>
        <taxon>Pseudomonadati</taxon>
        <taxon>Pseudomonadota</taxon>
        <taxon>Gammaproteobacteria</taxon>
        <taxon>Lysobacterales</taxon>
        <taxon>Lysobacteraceae</taxon>
        <taxon>Marilutibacter</taxon>
    </lineage>
</organism>
<gene>
    <name evidence="7" type="ORF">FKV23_03070</name>
</gene>
<protein>
    <recommendedName>
        <fullName evidence="6">Probable membrane transporter protein</fullName>
    </recommendedName>
</protein>
<dbReference type="Pfam" id="PF01925">
    <property type="entry name" value="TauE"/>
    <property type="match status" value="1"/>
</dbReference>
<sequence>MHRRDHFRGDAASGCRLPAPQASCEHAASTVRPVTETETELILALLLLLVATLYSSVGHAGASGYIAAMALLGLAPEQIRPTALALNLLVGGIGLFRFWRGGHVRWRNVLPFVLASAPAAFLAAQVQLPKESFSMLLGAVLLVAAIGVFRHASHAEEEDATAAGHRVPWIPGLLAGAVIGTLSGLTGTGGAIFLTPLLLFARWMPTREASGTSVAFVWINSLTALAGLMHATGTLPTALPLWLGAVAVGALIGTQMGLSWLPTKMLRRALGVVLLIAAAKLFFA</sequence>
<feature type="transmembrane region" description="Helical" evidence="6">
    <location>
        <begin position="41"/>
        <end position="74"/>
    </location>
</feature>
<proteinExistence type="inferred from homology"/>
<dbReference type="EMBL" id="CP041242">
    <property type="protein sequence ID" value="QDH69188.1"/>
    <property type="molecule type" value="Genomic_DNA"/>
</dbReference>
<feature type="transmembrane region" description="Helical" evidence="6">
    <location>
        <begin position="173"/>
        <end position="201"/>
    </location>
</feature>
<dbReference type="AlphaFoldDB" id="A0A514BP72"/>
<dbReference type="PANTHER" id="PTHR43701">
    <property type="entry name" value="MEMBRANE TRANSPORTER PROTEIN MJ0441-RELATED"/>
    <property type="match status" value="1"/>
</dbReference>
<feature type="transmembrane region" description="Helical" evidence="6">
    <location>
        <begin position="81"/>
        <end position="99"/>
    </location>
</feature>
<evidence type="ECO:0000256" key="3">
    <source>
        <dbReference type="ARBA" id="ARBA00022692"/>
    </source>
</evidence>
<keyword evidence="3 6" id="KW-0812">Transmembrane</keyword>
<dbReference type="Proteomes" id="UP000317199">
    <property type="component" value="Chromosome"/>
</dbReference>
<evidence type="ECO:0000256" key="1">
    <source>
        <dbReference type="ARBA" id="ARBA00004141"/>
    </source>
</evidence>
<dbReference type="PANTHER" id="PTHR43701:SF5">
    <property type="entry name" value="MEMBRANE TRANSPORTER PROTEIN-RELATED"/>
    <property type="match status" value="1"/>
</dbReference>
<dbReference type="KEGG" id="lyj:FKV23_03070"/>
<keyword evidence="5 6" id="KW-0472">Membrane</keyword>
<evidence type="ECO:0000313" key="7">
    <source>
        <dbReference type="EMBL" id="QDH69188.1"/>
    </source>
</evidence>
<evidence type="ECO:0000256" key="2">
    <source>
        <dbReference type="ARBA" id="ARBA00009142"/>
    </source>
</evidence>
<comment type="similarity">
    <text evidence="2 6">Belongs to the 4-toluene sulfonate uptake permease (TSUP) (TC 2.A.102) family.</text>
</comment>
<evidence type="ECO:0000256" key="4">
    <source>
        <dbReference type="ARBA" id="ARBA00022989"/>
    </source>
</evidence>
<evidence type="ECO:0000256" key="6">
    <source>
        <dbReference type="RuleBase" id="RU363041"/>
    </source>
</evidence>
<name>A0A514BP72_9GAMM</name>
<comment type="subcellular location">
    <subcellularLocation>
        <location evidence="6">Cell membrane</location>
        <topology evidence="6">Multi-pass membrane protein</topology>
    </subcellularLocation>
    <subcellularLocation>
        <location evidence="1">Membrane</location>
        <topology evidence="1">Multi-pass membrane protein</topology>
    </subcellularLocation>
</comment>
<feature type="transmembrane region" description="Helical" evidence="6">
    <location>
        <begin position="239"/>
        <end position="258"/>
    </location>
</feature>
<dbReference type="GO" id="GO:0005886">
    <property type="term" value="C:plasma membrane"/>
    <property type="evidence" value="ECO:0007669"/>
    <property type="project" value="UniProtKB-SubCell"/>
</dbReference>